<accession>A0ABS2S7E7</accession>
<evidence type="ECO:0000313" key="3">
    <source>
        <dbReference type="Proteomes" id="UP001195724"/>
    </source>
</evidence>
<feature type="compositionally biased region" description="Basic residues" evidence="1">
    <location>
        <begin position="1"/>
        <end position="11"/>
    </location>
</feature>
<sequence length="38" mass="3785">MRQARRQPARHRGADGDGIAGAGGGAEVAARAVAWAVA</sequence>
<evidence type="ECO:0000256" key="1">
    <source>
        <dbReference type="SAM" id="MobiDB-lite"/>
    </source>
</evidence>
<dbReference type="EMBL" id="JAFBCL010000001">
    <property type="protein sequence ID" value="MBM7812176.1"/>
    <property type="molecule type" value="Genomic_DNA"/>
</dbReference>
<dbReference type="Proteomes" id="UP001195724">
    <property type="component" value="Unassembled WGS sequence"/>
</dbReference>
<organism evidence="2 3">
    <name type="scientific">Saccharothrix algeriensis</name>
    <dbReference type="NCBI Taxonomy" id="173560"/>
    <lineage>
        <taxon>Bacteria</taxon>
        <taxon>Bacillati</taxon>
        <taxon>Actinomycetota</taxon>
        <taxon>Actinomycetes</taxon>
        <taxon>Pseudonocardiales</taxon>
        <taxon>Pseudonocardiaceae</taxon>
        <taxon>Saccharothrix</taxon>
    </lineage>
</organism>
<comment type="caution">
    <text evidence="2">The sequence shown here is derived from an EMBL/GenBank/DDBJ whole genome shotgun (WGS) entry which is preliminary data.</text>
</comment>
<name>A0ABS2S7E7_9PSEU</name>
<proteinExistence type="predicted"/>
<evidence type="ECO:0000313" key="2">
    <source>
        <dbReference type="EMBL" id="MBM7812176.1"/>
    </source>
</evidence>
<keyword evidence="3" id="KW-1185">Reference proteome</keyword>
<protein>
    <submittedName>
        <fullName evidence="2">Uncharacterized protein</fullName>
    </submittedName>
</protein>
<feature type="region of interest" description="Disordered" evidence="1">
    <location>
        <begin position="1"/>
        <end position="23"/>
    </location>
</feature>
<gene>
    <name evidence="2" type="ORF">JOE68_003041</name>
</gene>
<reference evidence="2 3" key="1">
    <citation type="submission" date="2021-01" db="EMBL/GenBank/DDBJ databases">
        <title>Sequencing the genomes of 1000 actinobacteria strains.</title>
        <authorList>
            <person name="Klenk H.-P."/>
        </authorList>
    </citation>
    <scope>NUCLEOTIDE SEQUENCE [LARGE SCALE GENOMIC DNA]</scope>
    <source>
        <strain evidence="2 3">DSM 44581</strain>
    </source>
</reference>